<comment type="subcellular location">
    <subcellularLocation>
        <location evidence="2">Chromosome</location>
        <location evidence="2">Centromere</location>
        <location evidence="2">Kinetochore</location>
    </subcellularLocation>
    <subcellularLocation>
        <location evidence="1">Nucleus</location>
    </subcellularLocation>
</comment>
<dbReference type="GO" id="GO:0000776">
    <property type="term" value="C:kinetochore"/>
    <property type="evidence" value="ECO:0007669"/>
    <property type="project" value="UniProtKB-KW"/>
</dbReference>
<evidence type="ECO:0000313" key="10">
    <source>
        <dbReference type="EMBL" id="NWT94987.1"/>
    </source>
</evidence>
<evidence type="ECO:0000256" key="3">
    <source>
        <dbReference type="ARBA" id="ARBA00022454"/>
    </source>
</evidence>
<comment type="similarity">
    <text evidence="7">Belongs to the CENP-H/MCM16 family.</text>
</comment>
<feature type="non-terminal residue" evidence="10">
    <location>
        <position position="182"/>
    </location>
</feature>
<keyword evidence="4" id="KW-0995">Kinetochore</keyword>
<evidence type="ECO:0000256" key="5">
    <source>
        <dbReference type="ARBA" id="ARBA00023242"/>
    </source>
</evidence>
<evidence type="ECO:0000256" key="8">
    <source>
        <dbReference type="SAM" id="MobiDB-lite"/>
    </source>
</evidence>
<name>A0A7K5SSF0_9FRIN</name>
<evidence type="ECO:0000259" key="9">
    <source>
        <dbReference type="Pfam" id="PF05837"/>
    </source>
</evidence>
<dbReference type="GO" id="GO:0007052">
    <property type="term" value="P:mitotic spindle organization"/>
    <property type="evidence" value="ECO:0007669"/>
    <property type="project" value="TreeGrafter"/>
</dbReference>
<dbReference type="PANTHER" id="PTHR48122">
    <property type="entry name" value="CENTROMERE PROTEIN H"/>
    <property type="match status" value="1"/>
</dbReference>
<dbReference type="Pfam" id="PF05837">
    <property type="entry name" value="CENP-H"/>
    <property type="match status" value="1"/>
</dbReference>
<dbReference type="GO" id="GO:0051382">
    <property type="term" value="P:kinetochore assembly"/>
    <property type="evidence" value="ECO:0007669"/>
    <property type="project" value="InterPro"/>
</dbReference>
<evidence type="ECO:0000256" key="6">
    <source>
        <dbReference type="ARBA" id="ARBA00023328"/>
    </source>
</evidence>
<keyword evidence="3" id="KW-0158">Chromosome</keyword>
<dbReference type="GO" id="GO:0005634">
    <property type="term" value="C:nucleus"/>
    <property type="evidence" value="ECO:0007669"/>
    <property type="project" value="UniProtKB-SubCell"/>
</dbReference>
<evidence type="ECO:0000256" key="4">
    <source>
        <dbReference type="ARBA" id="ARBA00022838"/>
    </source>
</evidence>
<protein>
    <submittedName>
        <fullName evidence="10">CENPH protein</fullName>
    </submittedName>
</protein>
<dbReference type="InterPro" id="IPR040034">
    <property type="entry name" value="CENP-H"/>
</dbReference>
<proteinExistence type="inferred from homology"/>
<reference evidence="10 11" key="1">
    <citation type="submission" date="2019-09" db="EMBL/GenBank/DDBJ databases">
        <title>Bird 10,000 Genomes (B10K) Project - Family phase.</title>
        <authorList>
            <person name="Zhang G."/>
        </authorList>
    </citation>
    <scope>NUCLEOTIDE SEQUENCE [LARGE SCALE GENOMIC DNA]</scope>
    <source>
        <strain evidence="10">B10K-DU-012-38</strain>
        <tissue evidence="10">Muscle</tissue>
    </source>
</reference>
<dbReference type="Proteomes" id="UP000524542">
    <property type="component" value="Unassembled WGS sequence"/>
</dbReference>
<keyword evidence="11" id="KW-1185">Reference proteome</keyword>
<dbReference type="GO" id="GO:0007059">
    <property type="term" value="P:chromosome segregation"/>
    <property type="evidence" value="ECO:0007669"/>
    <property type="project" value="TreeGrafter"/>
</dbReference>
<keyword evidence="6" id="KW-0137">Centromere</keyword>
<evidence type="ECO:0000256" key="2">
    <source>
        <dbReference type="ARBA" id="ARBA00004629"/>
    </source>
</evidence>
<dbReference type="EMBL" id="VZRH01002380">
    <property type="protein sequence ID" value="NWT94987.1"/>
    <property type="molecule type" value="Genomic_DNA"/>
</dbReference>
<evidence type="ECO:0000256" key="1">
    <source>
        <dbReference type="ARBA" id="ARBA00004123"/>
    </source>
</evidence>
<feature type="region of interest" description="Disordered" evidence="8">
    <location>
        <begin position="1"/>
        <end position="20"/>
    </location>
</feature>
<comment type="caution">
    <text evidence="10">The sequence shown here is derived from an EMBL/GenBank/DDBJ whole genome shotgun (WGS) entry which is preliminary data.</text>
</comment>
<gene>
    <name evidence="10" type="primary">Cenph</name>
    <name evidence="10" type="ORF">UROPYL_R00790</name>
</gene>
<dbReference type="InterPro" id="IPR008426">
    <property type="entry name" value="CENP-H_C"/>
</dbReference>
<feature type="domain" description="Centromere protein H C-terminal" evidence="9">
    <location>
        <begin position="16"/>
        <end position="176"/>
    </location>
</feature>
<feature type="non-terminal residue" evidence="10">
    <location>
        <position position="1"/>
    </location>
</feature>
<dbReference type="PANTHER" id="PTHR48122:SF1">
    <property type="entry name" value="CENTROMERE PROTEIN H"/>
    <property type="match status" value="1"/>
</dbReference>
<evidence type="ECO:0000256" key="7">
    <source>
        <dbReference type="ARBA" id="ARBA00025735"/>
    </source>
</evidence>
<evidence type="ECO:0000313" key="11">
    <source>
        <dbReference type="Proteomes" id="UP000524542"/>
    </source>
</evidence>
<dbReference type="AlphaFoldDB" id="A0A7K5SSF0"/>
<keyword evidence="5" id="KW-0539">Nucleus</keyword>
<organism evidence="10 11">
    <name type="scientific">Urocynchramus pylzowi</name>
    <dbReference type="NCBI Taxonomy" id="571890"/>
    <lineage>
        <taxon>Eukaryota</taxon>
        <taxon>Metazoa</taxon>
        <taxon>Chordata</taxon>
        <taxon>Craniata</taxon>
        <taxon>Vertebrata</taxon>
        <taxon>Euteleostomi</taxon>
        <taxon>Archelosauria</taxon>
        <taxon>Archosauria</taxon>
        <taxon>Dinosauria</taxon>
        <taxon>Saurischia</taxon>
        <taxon>Theropoda</taxon>
        <taxon>Coelurosauria</taxon>
        <taxon>Aves</taxon>
        <taxon>Neognathae</taxon>
        <taxon>Neoaves</taxon>
        <taxon>Telluraves</taxon>
        <taxon>Australaves</taxon>
        <taxon>Passeriformes</taxon>
        <taxon>Passeroidea</taxon>
        <taxon>Fringillidae</taxon>
        <taxon>Urocynchramus</taxon>
    </lineage>
</organism>
<sequence>PNEGAAPGVQHCSSRHATRDLERDTEEAKISFWNKTLALQRIQIMDALRKKLKQNDEHSRVILETMKHIVLLSRTIIDYQQQICQKEQQLIDIKKERLSLKKYGEQKLQQIHTMMKRQKEKQASVNVTEMEKMLKKLEKERQVTTIIQNVFQNIIIGSRVNWAEDPSLKAIVLQLEKNVYLQ</sequence>
<dbReference type="GO" id="GO:0043515">
    <property type="term" value="F:kinetochore binding"/>
    <property type="evidence" value="ECO:0007669"/>
    <property type="project" value="TreeGrafter"/>
</dbReference>
<accession>A0A7K5SSF0</accession>